<evidence type="ECO:0000313" key="3">
    <source>
        <dbReference type="Proteomes" id="UP000318186"/>
    </source>
</evidence>
<dbReference type="SMART" id="SM00062">
    <property type="entry name" value="PBPb"/>
    <property type="match status" value="1"/>
</dbReference>
<evidence type="ECO:0000313" key="2">
    <source>
        <dbReference type="EMBL" id="TWG04655.1"/>
    </source>
</evidence>
<dbReference type="Proteomes" id="UP000318186">
    <property type="component" value="Unassembled WGS sequence"/>
</dbReference>
<dbReference type="EMBL" id="VIWW01000001">
    <property type="protein sequence ID" value="TWG04655.1"/>
    <property type="molecule type" value="Genomic_DNA"/>
</dbReference>
<name>A0A561UZ49_9ACTN</name>
<dbReference type="RefSeq" id="WP_145764747.1">
    <property type="nucleotide sequence ID" value="NZ_VIWW01000001.1"/>
</dbReference>
<evidence type="ECO:0000259" key="1">
    <source>
        <dbReference type="SMART" id="SM00062"/>
    </source>
</evidence>
<gene>
    <name evidence="2" type="ORF">FHX80_113124</name>
</gene>
<dbReference type="AlphaFoldDB" id="A0A561UZ49"/>
<accession>A0A561UZ49</accession>
<proteinExistence type="predicted"/>
<comment type="caution">
    <text evidence="2">The sequence shown here is derived from an EMBL/GenBank/DDBJ whole genome shotgun (WGS) entry which is preliminary data.</text>
</comment>
<feature type="domain" description="Solute-binding protein family 3/N-terminal" evidence="1">
    <location>
        <begin position="42"/>
        <end position="272"/>
    </location>
</feature>
<reference evidence="2 3" key="1">
    <citation type="submission" date="2019-06" db="EMBL/GenBank/DDBJ databases">
        <title>Sequencing the genomes of 1000 actinobacteria strains.</title>
        <authorList>
            <person name="Klenk H.-P."/>
        </authorList>
    </citation>
    <scope>NUCLEOTIDE SEQUENCE [LARGE SCALE GENOMIC DNA]</scope>
    <source>
        <strain evidence="2 3">DSM 42059</strain>
    </source>
</reference>
<dbReference type="Gene3D" id="3.40.190.10">
    <property type="entry name" value="Periplasmic binding protein-like II"/>
    <property type="match status" value="2"/>
</dbReference>
<dbReference type="InterPro" id="IPR001638">
    <property type="entry name" value="Solute-binding_3/MltF_N"/>
</dbReference>
<sequence>MIVRLRHRRTLAASAVLALLVVELSGCHGGTSEEPLPKDHSQILVGVKNNQPGLSQTLQGETLAEGFEPSLAEKLIPPYKSTQTMLNADTWRESLRGKRSDIAFSSISVNDSRRKERFIFAGPYLKSPLGALALRGKKVEPNTLRKLNVCYVKNTTAAKLVEDERKNDVSIGGIQKDTTQGCLDALLNAADIFLSDEVILVGLIEHPDKGKSSPYKLIDESSLRNASDQSYGIALRSQEKPLCRKLSQKLNKVLQNPTNEWAEIFRSTVANGNYTVDEAIKFKPDGVNPEWCE</sequence>
<organism evidence="2 3">
    <name type="scientific">Streptomyces brevispora</name>
    <dbReference type="NCBI Taxonomy" id="887462"/>
    <lineage>
        <taxon>Bacteria</taxon>
        <taxon>Bacillati</taxon>
        <taxon>Actinomycetota</taxon>
        <taxon>Actinomycetes</taxon>
        <taxon>Kitasatosporales</taxon>
        <taxon>Streptomycetaceae</taxon>
        <taxon>Streptomyces</taxon>
    </lineage>
</organism>
<protein>
    <submittedName>
        <fullName evidence="2">ABC-type amino acid transport substrate-binding protein</fullName>
    </submittedName>
</protein>
<dbReference type="SUPFAM" id="SSF53850">
    <property type="entry name" value="Periplasmic binding protein-like II"/>
    <property type="match status" value="1"/>
</dbReference>
<dbReference type="OrthoDB" id="3229768at2"/>